<dbReference type="Proteomes" id="UP001296873">
    <property type="component" value="Unassembled WGS sequence"/>
</dbReference>
<feature type="transmembrane region" description="Helical" evidence="1">
    <location>
        <begin position="34"/>
        <end position="51"/>
    </location>
</feature>
<name>A0ABS1D9B7_9PROT</name>
<organism evidence="2 3">
    <name type="scientific">Rhodovibrio sodomensis</name>
    <dbReference type="NCBI Taxonomy" id="1088"/>
    <lineage>
        <taxon>Bacteria</taxon>
        <taxon>Pseudomonadati</taxon>
        <taxon>Pseudomonadota</taxon>
        <taxon>Alphaproteobacteria</taxon>
        <taxon>Rhodospirillales</taxon>
        <taxon>Rhodovibrionaceae</taxon>
        <taxon>Rhodovibrio</taxon>
    </lineage>
</organism>
<accession>A0ABS1D9B7</accession>
<comment type="caution">
    <text evidence="2">The sequence shown here is derived from an EMBL/GenBank/DDBJ whole genome shotgun (WGS) entry which is preliminary data.</text>
</comment>
<reference evidence="2 3" key="1">
    <citation type="journal article" date="2020" name="Microorganisms">
        <title>Osmotic Adaptation and Compatible Solute Biosynthesis of Phototrophic Bacteria as Revealed from Genome Analyses.</title>
        <authorList>
            <person name="Imhoff J.F."/>
            <person name="Rahn T."/>
            <person name="Kunzel S."/>
            <person name="Keller A."/>
            <person name="Neulinger S.C."/>
        </authorList>
    </citation>
    <scope>NUCLEOTIDE SEQUENCE [LARGE SCALE GENOMIC DNA]</scope>
    <source>
        <strain evidence="2 3">DSM 9895</strain>
    </source>
</reference>
<dbReference type="EMBL" id="NRRL01000003">
    <property type="protein sequence ID" value="MBK1666960.1"/>
    <property type="molecule type" value="Genomic_DNA"/>
</dbReference>
<keyword evidence="1" id="KW-0812">Transmembrane</keyword>
<proteinExistence type="predicted"/>
<keyword evidence="1" id="KW-1133">Transmembrane helix</keyword>
<evidence type="ECO:0000313" key="2">
    <source>
        <dbReference type="EMBL" id="MBK1666960.1"/>
    </source>
</evidence>
<gene>
    <name evidence="2" type="ORF">CKO28_02740</name>
</gene>
<sequence>MNVIRLGLLALTWIAGTAQVLVLASGSGPVLKALTLLTVLMGAFLGLFAAYRRVSTESRA</sequence>
<evidence type="ECO:0000313" key="3">
    <source>
        <dbReference type="Proteomes" id="UP001296873"/>
    </source>
</evidence>
<dbReference type="RefSeq" id="WP_200339018.1">
    <property type="nucleotide sequence ID" value="NZ_NRRL01000003.1"/>
</dbReference>
<keyword evidence="1" id="KW-0472">Membrane</keyword>
<evidence type="ECO:0000256" key="1">
    <source>
        <dbReference type="SAM" id="Phobius"/>
    </source>
</evidence>
<keyword evidence="3" id="KW-1185">Reference proteome</keyword>
<protein>
    <submittedName>
        <fullName evidence="2">Uncharacterized protein</fullName>
    </submittedName>
</protein>